<evidence type="ECO:0000313" key="3">
    <source>
        <dbReference type="EMBL" id="PZQ12438.1"/>
    </source>
</evidence>
<feature type="compositionally biased region" description="Polar residues" evidence="1">
    <location>
        <begin position="115"/>
        <end position="125"/>
    </location>
</feature>
<dbReference type="AlphaFoldDB" id="A0A2W5KAG4"/>
<dbReference type="EMBL" id="QFPN01000009">
    <property type="protein sequence ID" value="PZQ12438.1"/>
    <property type="molecule type" value="Genomic_DNA"/>
</dbReference>
<sequence length="125" mass="13208">MTSFKTASMAAVLLLASAPVSLAAPASTPRVVPLPGYDGAWVYDGRTPPTCNARDVRVRHFAGDGHSSDAAEHAHLGHGHKWSKRNFKGYPTKPPCYVRRASAQPETPADLATAATRNALSGDLS</sequence>
<feature type="region of interest" description="Disordered" evidence="1">
    <location>
        <begin position="101"/>
        <end position="125"/>
    </location>
</feature>
<comment type="caution">
    <text evidence="3">The sequence shown here is derived from an EMBL/GenBank/DDBJ whole genome shotgun (WGS) entry which is preliminary data.</text>
</comment>
<evidence type="ECO:0000313" key="4">
    <source>
        <dbReference type="Proteomes" id="UP000249577"/>
    </source>
</evidence>
<dbReference type="Proteomes" id="UP000249577">
    <property type="component" value="Unassembled WGS sequence"/>
</dbReference>
<feature type="chain" id="PRO_5016035722" evidence="2">
    <location>
        <begin position="24"/>
        <end position="125"/>
    </location>
</feature>
<feature type="signal peptide" evidence="2">
    <location>
        <begin position="1"/>
        <end position="23"/>
    </location>
</feature>
<feature type="compositionally biased region" description="Basic residues" evidence="1">
    <location>
        <begin position="76"/>
        <end position="87"/>
    </location>
</feature>
<feature type="region of interest" description="Disordered" evidence="1">
    <location>
        <begin position="64"/>
        <end position="88"/>
    </location>
</feature>
<name>A0A2W5KAG4_ANCNO</name>
<feature type="compositionally biased region" description="Basic and acidic residues" evidence="1">
    <location>
        <begin position="64"/>
        <end position="75"/>
    </location>
</feature>
<proteinExistence type="predicted"/>
<keyword evidence="2" id="KW-0732">Signal</keyword>
<protein>
    <submittedName>
        <fullName evidence="3">Uncharacterized protein</fullName>
    </submittedName>
</protein>
<accession>A0A2W5KAG4</accession>
<organism evidence="3 4">
    <name type="scientific">Ancylobacter novellus</name>
    <name type="common">Thiobacillus novellus</name>
    <dbReference type="NCBI Taxonomy" id="921"/>
    <lineage>
        <taxon>Bacteria</taxon>
        <taxon>Pseudomonadati</taxon>
        <taxon>Pseudomonadota</taxon>
        <taxon>Alphaproteobacteria</taxon>
        <taxon>Hyphomicrobiales</taxon>
        <taxon>Xanthobacteraceae</taxon>
        <taxon>Ancylobacter</taxon>
    </lineage>
</organism>
<evidence type="ECO:0000256" key="1">
    <source>
        <dbReference type="SAM" id="MobiDB-lite"/>
    </source>
</evidence>
<evidence type="ECO:0000256" key="2">
    <source>
        <dbReference type="SAM" id="SignalP"/>
    </source>
</evidence>
<gene>
    <name evidence="3" type="ORF">DI565_16590</name>
</gene>
<reference evidence="3 4" key="1">
    <citation type="submission" date="2017-08" db="EMBL/GenBank/DDBJ databases">
        <title>Infants hospitalized years apart are colonized by the same room-sourced microbial strains.</title>
        <authorList>
            <person name="Brooks B."/>
            <person name="Olm M.R."/>
            <person name="Firek B.A."/>
            <person name="Baker R."/>
            <person name="Thomas B.C."/>
            <person name="Morowitz M.J."/>
            <person name="Banfield J.F."/>
        </authorList>
    </citation>
    <scope>NUCLEOTIDE SEQUENCE [LARGE SCALE GENOMIC DNA]</scope>
    <source>
        <strain evidence="3">S2_005_003_R2_43</strain>
    </source>
</reference>